<comment type="pathway">
    <text evidence="3">Sphingolipid metabolism.</text>
</comment>
<dbReference type="InterPro" id="IPR015424">
    <property type="entry name" value="PyrdxlP-dep_Trfase"/>
</dbReference>
<dbReference type="PANTHER" id="PTHR13693:SF103">
    <property type="entry name" value="AMINOTRANSFERASE CLASS I_CLASSII DOMAIN-CONTAINING PROTEIN"/>
    <property type="match status" value="1"/>
</dbReference>
<comment type="catalytic activity">
    <reaction evidence="12">
        <text>glycine + acetyl-CoA = (2S)-2-amino-3-oxobutanoate + CoA</text>
        <dbReference type="Rhea" id="RHEA:20736"/>
        <dbReference type="ChEBI" id="CHEBI:57287"/>
        <dbReference type="ChEBI" id="CHEBI:57288"/>
        <dbReference type="ChEBI" id="CHEBI:57305"/>
        <dbReference type="ChEBI" id="CHEBI:78948"/>
        <dbReference type="EC" id="2.3.1.29"/>
    </reaction>
</comment>
<sequence>MNEKFVERLRTEIEEIRTSGLYKNERIITSPQGPEITVNGKRVLNFCANNYLGLSSHPKTLEAAHRYLDSHGYGMSSVRFICGTQDIHKELEQKLATFLGTEDTILYVAAFDANGGVFEPLFNEQDAIISDSLNHASIIDGVRLCKAQRYRYENNNMEELEAKLKEAAGARSRIIVTDGVFSMDGTMAQLDKICDLADKYDAIVMVDESHASGFMGKTGRGTHELKGVMGRIDLITGTLGKALGGASGGFTSGRKEIIELLRQRSRPYLFSNTLAPSIVGASIAVLDLLSETTELRDKLENNTKYFREKMTAAGFDIKPGEHPIVPIMLYDSVLAAKFADALLAEGVYVIGFFFPVVPKGLARIRVQLSAGHEREHLDRAIAAFTKVGKDLGVLK</sequence>
<comment type="caution">
    <text evidence="12">Lacks conserved residue(s) required for the propagation of feature annotation.</text>
</comment>
<comment type="pathway">
    <text evidence="12">Amino-acid degradation; L-threonine degradation via oxydo-reductase pathway; glycine from L-threonine: step 2/2.</text>
</comment>
<dbReference type="EMBL" id="SJZI01000003">
    <property type="protein sequence ID" value="TCJ18777.1"/>
    <property type="molecule type" value="Genomic_DNA"/>
</dbReference>
<dbReference type="GO" id="GO:0019518">
    <property type="term" value="P:L-threonine catabolic process to glycine"/>
    <property type="evidence" value="ECO:0007669"/>
    <property type="project" value="UniProtKB-UniRule"/>
</dbReference>
<dbReference type="SUPFAM" id="SSF53383">
    <property type="entry name" value="PLP-dependent transferases"/>
    <property type="match status" value="1"/>
</dbReference>
<dbReference type="UniPathway" id="UPA00046">
    <property type="reaction ID" value="UER00506"/>
</dbReference>
<feature type="domain" description="Aminotransferase class I/classII large" evidence="13">
    <location>
        <begin position="42"/>
        <end position="383"/>
    </location>
</feature>
<dbReference type="PANTHER" id="PTHR13693">
    <property type="entry name" value="CLASS II AMINOTRANSFERASE/8-AMINO-7-OXONONANOATE SYNTHASE"/>
    <property type="match status" value="1"/>
</dbReference>
<keyword evidence="15" id="KW-1185">Reference proteome</keyword>
<dbReference type="InterPro" id="IPR001917">
    <property type="entry name" value="Aminotrans_II_pyridoxalP_BS"/>
</dbReference>
<feature type="binding site" evidence="12">
    <location>
        <position position="135"/>
    </location>
    <ligand>
        <name>substrate</name>
    </ligand>
</feature>
<dbReference type="AlphaFoldDB" id="A0A4R1BN52"/>
<dbReference type="Gene3D" id="3.90.1150.10">
    <property type="entry name" value="Aspartate Aminotransferase, domain 1"/>
    <property type="match status" value="1"/>
</dbReference>
<evidence type="ECO:0000313" key="15">
    <source>
        <dbReference type="Proteomes" id="UP000295334"/>
    </source>
</evidence>
<dbReference type="NCBIfam" id="TIGR01822">
    <property type="entry name" value="2am3keto_CoA"/>
    <property type="match status" value="1"/>
</dbReference>
<comment type="subunit">
    <text evidence="12">Homodimer.</text>
</comment>
<dbReference type="GO" id="GO:0030170">
    <property type="term" value="F:pyridoxal phosphate binding"/>
    <property type="evidence" value="ECO:0007669"/>
    <property type="project" value="UniProtKB-UniRule"/>
</dbReference>
<dbReference type="Proteomes" id="UP000295334">
    <property type="component" value="Unassembled WGS sequence"/>
</dbReference>
<dbReference type="Pfam" id="PF00155">
    <property type="entry name" value="Aminotran_1_2"/>
    <property type="match status" value="1"/>
</dbReference>
<feature type="binding site" description="in other chain" evidence="12">
    <location>
        <begin position="207"/>
        <end position="210"/>
    </location>
    <ligand>
        <name>pyridoxal 5'-phosphate</name>
        <dbReference type="ChEBI" id="CHEBI:597326"/>
        <note>ligand shared between dimeric partners</note>
    </ligand>
</feature>
<dbReference type="OrthoDB" id="9807157at2"/>
<dbReference type="CDD" id="cd06454">
    <property type="entry name" value="KBL_like"/>
    <property type="match status" value="1"/>
</dbReference>
<dbReference type="HAMAP" id="MF_00985">
    <property type="entry name" value="2am3keto_CoA_ligase"/>
    <property type="match status" value="1"/>
</dbReference>
<comment type="pathway">
    <text evidence="1">Cofactor biosynthesis; biotin biosynthesis.</text>
</comment>
<evidence type="ECO:0000256" key="9">
    <source>
        <dbReference type="ARBA" id="ARBA00023315"/>
    </source>
</evidence>
<evidence type="ECO:0000256" key="2">
    <source>
        <dbReference type="ARBA" id="ARBA00004760"/>
    </source>
</evidence>
<dbReference type="InterPro" id="IPR004839">
    <property type="entry name" value="Aminotransferase_I/II_large"/>
</dbReference>
<comment type="caution">
    <text evidence="14">The sequence shown here is derived from an EMBL/GenBank/DDBJ whole genome shotgun (WGS) entry which is preliminary data.</text>
</comment>
<dbReference type="GO" id="GO:0008890">
    <property type="term" value="F:glycine C-acetyltransferase activity"/>
    <property type="evidence" value="ECO:0007669"/>
    <property type="project" value="UniProtKB-UniRule"/>
</dbReference>
<evidence type="ECO:0000256" key="8">
    <source>
        <dbReference type="ARBA" id="ARBA00023098"/>
    </source>
</evidence>
<evidence type="ECO:0000256" key="10">
    <source>
        <dbReference type="ARBA" id="ARBA00047854"/>
    </source>
</evidence>
<dbReference type="InterPro" id="IPR011282">
    <property type="entry name" value="2am3keto_CoA_ligase"/>
</dbReference>
<comment type="function">
    <text evidence="11">Involved in de novo bacterial ceramide synthesis. Catalyzes the condensation of L-serine with palmitoyl-CoA (hexadecanoyl-CoA) to produce 3-oxosphinganine. Also capable of using alanine as substrate leading to the formation of 1-deoxysphinganine (1-deoxySa). Contributes to the levels of endogenous sphingolipids in its host.</text>
</comment>
<dbReference type="InterPro" id="IPR015421">
    <property type="entry name" value="PyrdxlP-dep_Trfase_major"/>
</dbReference>
<feature type="binding site" evidence="12">
    <location>
        <begin position="271"/>
        <end position="272"/>
    </location>
    <ligand>
        <name>pyridoxal 5'-phosphate</name>
        <dbReference type="ChEBI" id="CHEBI:597326"/>
        <note>ligand shared between dimeric partners</note>
    </ligand>
</feature>
<keyword evidence="7" id="KW-0746">Sphingolipid metabolism</keyword>
<evidence type="ECO:0000256" key="7">
    <source>
        <dbReference type="ARBA" id="ARBA00022919"/>
    </source>
</evidence>
<dbReference type="RefSeq" id="WP_131446774.1">
    <property type="nucleotide sequence ID" value="NZ_SJZI01000003.1"/>
</dbReference>
<dbReference type="GO" id="GO:0004758">
    <property type="term" value="F:serine C-palmitoyltransferase activity"/>
    <property type="evidence" value="ECO:0007669"/>
    <property type="project" value="UniProtKB-EC"/>
</dbReference>
<evidence type="ECO:0000256" key="6">
    <source>
        <dbReference type="ARBA" id="ARBA00022898"/>
    </source>
</evidence>
<feature type="binding site" evidence="12">
    <location>
        <position position="365"/>
    </location>
    <ligand>
        <name>substrate</name>
    </ligand>
</feature>
<protein>
    <recommendedName>
        <fullName evidence="12">2-amino-3-ketobutyrate coenzyme A ligase</fullName>
        <shortName evidence="12">AKB ligase</shortName>
        <ecNumber evidence="12">2.3.1.29</ecNumber>
    </recommendedName>
    <alternativeName>
        <fullName evidence="12">Glycine acetyltransferase</fullName>
    </alternativeName>
</protein>
<evidence type="ECO:0000256" key="11">
    <source>
        <dbReference type="ARBA" id="ARBA00055827"/>
    </source>
</evidence>
<feature type="modified residue" description="N6-(pyridoxal phosphate)lysine" evidence="12">
    <location>
        <position position="241"/>
    </location>
</feature>
<dbReference type="NCBIfam" id="NF005394">
    <property type="entry name" value="PRK06939.1"/>
    <property type="match status" value="1"/>
</dbReference>
<comment type="catalytic activity">
    <reaction evidence="10">
        <text>L-serine + hexadecanoyl-CoA + H(+) = 3-oxosphinganine + CO2 + CoA</text>
        <dbReference type="Rhea" id="RHEA:14761"/>
        <dbReference type="ChEBI" id="CHEBI:15378"/>
        <dbReference type="ChEBI" id="CHEBI:16526"/>
        <dbReference type="ChEBI" id="CHEBI:33384"/>
        <dbReference type="ChEBI" id="CHEBI:57287"/>
        <dbReference type="ChEBI" id="CHEBI:57379"/>
        <dbReference type="ChEBI" id="CHEBI:58299"/>
        <dbReference type="EC" id="2.3.1.50"/>
    </reaction>
    <physiologicalReaction direction="left-to-right" evidence="10">
        <dbReference type="Rhea" id="RHEA:14762"/>
    </physiologicalReaction>
</comment>
<dbReference type="EC" id="2.3.1.29" evidence="12"/>
<dbReference type="GO" id="GO:0005737">
    <property type="term" value="C:cytoplasm"/>
    <property type="evidence" value="ECO:0007669"/>
    <property type="project" value="UniProtKB-ARBA"/>
</dbReference>
<dbReference type="GO" id="GO:0016020">
    <property type="term" value="C:membrane"/>
    <property type="evidence" value="ECO:0007669"/>
    <property type="project" value="GOC"/>
</dbReference>
<dbReference type="Gene3D" id="3.40.640.10">
    <property type="entry name" value="Type I PLP-dependent aspartate aminotransferase-like (Major domain)"/>
    <property type="match status" value="1"/>
</dbReference>
<organism evidence="14 15">
    <name type="scientific">Flaviaesturariibacter flavus</name>
    <dbReference type="NCBI Taxonomy" id="2502780"/>
    <lineage>
        <taxon>Bacteria</taxon>
        <taxon>Pseudomonadati</taxon>
        <taxon>Bacteroidota</taxon>
        <taxon>Chitinophagia</taxon>
        <taxon>Chitinophagales</taxon>
        <taxon>Chitinophagaceae</taxon>
        <taxon>Flaviaestuariibacter</taxon>
    </lineage>
</organism>
<keyword evidence="5 12" id="KW-0808">Transferase</keyword>
<reference evidence="14 15" key="1">
    <citation type="submission" date="2019-03" db="EMBL/GenBank/DDBJ databases">
        <authorList>
            <person name="Kim M.K.M."/>
        </authorList>
    </citation>
    <scope>NUCLEOTIDE SEQUENCE [LARGE SCALE GENOMIC DNA]</scope>
    <source>
        <strain evidence="14 15">17J68-12</strain>
    </source>
</reference>
<keyword evidence="8" id="KW-0443">Lipid metabolism</keyword>
<dbReference type="FunFam" id="3.40.640.10:FF:000006">
    <property type="entry name" value="5-aminolevulinate synthase, mitochondrial"/>
    <property type="match status" value="1"/>
</dbReference>
<evidence type="ECO:0000313" key="14">
    <source>
        <dbReference type="EMBL" id="TCJ18777.1"/>
    </source>
</evidence>
<evidence type="ECO:0000256" key="1">
    <source>
        <dbReference type="ARBA" id="ARBA00004746"/>
    </source>
</evidence>
<comment type="function">
    <text evidence="12">Catalyzes the cleavage of 2-amino-3-ketobutyrate to glycine and acetyl-CoA.</text>
</comment>
<dbReference type="PROSITE" id="PS00599">
    <property type="entry name" value="AA_TRANSFER_CLASS_2"/>
    <property type="match status" value="1"/>
</dbReference>
<accession>A0A4R1BN52</accession>
<name>A0A4R1BN52_9BACT</name>
<dbReference type="FunFam" id="3.90.1150.10:FF:000004">
    <property type="entry name" value="2-amino-3-ketobutyrate coenzyme A ligase"/>
    <property type="match status" value="1"/>
</dbReference>
<dbReference type="InterPro" id="IPR015422">
    <property type="entry name" value="PyrdxlP-dep_Trfase_small"/>
</dbReference>
<evidence type="ECO:0000259" key="13">
    <source>
        <dbReference type="Pfam" id="PF00155"/>
    </source>
</evidence>
<dbReference type="InterPro" id="IPR050087">
    <property type="entry name" value="AON_synthase_class-II"/>
</dbReference>
<evidence type="ECO:0000256" key="5">
    <source>
        <dbReference type="ARBA" id="ARBA00022679"/>
    </source>
</evidence>
<comment type="cofactor">
    <cofactor evidence="12">
        <name>pyridoxal 5'-phosphate</name>
        <dbReference type="ChEBI" id="CHEBI:597326"/>
    </cofactor>
    <text evidence="12">Binds 1 pyridoxal phosphate per subunit.</text>
</comment>
<gene>
    <name evidence="12 14" type="primary">kbl</name>
    <name evidence="14" type="ORF">EPD60_03180</name>
</gene>
<evidence type="ECO:0000256" key="3">
    <source>
        <dbReference type="ARBA" id="ARBA00004991"/>
    </source>
</evidence>
<comment type="similarity">
    <text evidence="4">Belongs to the class-II pyridoxal-phosphate-dependent aminotransferase family. BioF subfamily.</text>
</comment>
<feature type="binding site" description="in other chain" evidence="12">
    <location>
        <begin position="238"/>
        <end position="241"/>
    </location>
    <ligand>
        <name>pyridoxal 5'-phosphate</name>
        <dbReference type="ChEBI" id="CHEBI:597326"/>
        <note>ligand shared between dimeric partners</note>
    </ligand>
</feature>
<evidence type="ECO:0000256" key="12">
    <source>
        <dbReference type="HAMAP-Rule" id="MF_00985"/>
    </source>
</evidence>
<evidence type="ECO:0000256" key="4">
    <source>
        <dbReference type="ARBA" id="ARBA00010008"/>
    </source>
</evidence>
<feature type="binding site" description="in other chain" evidence="12">
    <location>
        <position position="182"/>
    </location>
    <ligand>
        <name>pyridoxal 5'-phosphate</name>
        <dbReference type="ChEBI" id="CHEBI:597326"/>
        <note>ligand shared between dimeric partners</note>
    </ligand>
</feature>
<keyword evidence="6 12" id="KW-0663">Pyridoxal phosphate</keyword>
<keyword evidence="9 12" id="KW-0012">Acyltransferase</keyword>
<dbReference type="GO" id="GO:0030148">
    <property type="term" value="P:sphingolipid biosynthetic process"/>
    <property type="evidence" value="ECO:0007669"/>
    <property type="project" value="UniProtKB-ARBA"/>
</dbReference>
<proteinExistence type="inferred from homology"/>
<comment type="pathway">
    <text evidence="2">Lipid metabolism; sphingolipid metabolism.</text>
</comment>